<reference evidence="2 3" key="1">
    <citation type="submission" date="2012-11" db="EMBL/GenBank/DDBJ databases">
        <title>Whole genome sequence of Acidocella aminolytica 101 = DSM 11237.</title>
        <authorList>
            <person name="Azuma Y."/>
            <person name="Higashiura N."/>
            <person name="Hirakawa H."/>
            <person name="Matsushita K."/>
        </authorList>
    </citation>
    <scope>NUCLEOTIDE SEQUENCE [LARGE SCALE GENOMIC DNA]</scope>
    <source>
        <strain evidence="3">101 / DSM 11237</strain>
    </source>
</reference>
<evidence type="ECO:0000313" key="3">
    <source>
        <dbReference type="Proteomes" id="UP000032668"/>
    </source>
</evidence>
<accession>A0A0D6PCS6</accession>
<dbReference type="AlphaFoldDB" id="A0A0D6PCS6"/>
<evidence type="ECO:0000313" key="2">
    <source>
        <dbReference type="EMBL" id="GAN79023.1"/>
    </source>
</evidence>
<name>A0A0D6PCS6_9PROT</name>
<comment type="caution">
    <text evidence="2">The sequence shown here is derived from an EMBL/GenBank/DDBJ whole genome shotgun (WGS) entry which is preliminary data.</text>
</comment>
<dbReference type="Proteomes" id="UP000032668">
    <property type="component" value="Unassembled WGS sequence"/>
</dbReference>
<feature type="compositionally biased region" description="Basic and acidic residues" evidence="1">
    <location>
        <begin position="26"/>
        <end position="40"/>
    </location>
</feature>
<feature type="region of interest" description="Disordered" evidence="1">
    <location>
        <begin position="22"/>
        <end position="56"/>
    </location>
</feature>
<sequence>MGIVAVSGARRFDPWAAIGKKPPVGEARERRLDAETEQAERAAIQNEPQLPPPGSEERRVIDLAHERMVRGLLKTSLKNSKL</sequence>
<gene>
    <name evidence="2" type="ORF">Aam_015_033</name>
</gene>
<dbReference type="EMBL" id="BANC01000015">
    <property type="protein sequence ID" value="GAN79023.1"/>
    <property type="molecule type" value="Genomic_DNA"/>
</dbReference>
<protein>
    <submittedName>
        <fullName evidence="2">Uncharacterized protein</fullName>
    </submittedName>
</protein>
<organism evidence="2 3">
    <name type="scientific">Acidocella aminolytica 101 = DSM 11237</name>
    <dbReference type="NCBI Taxonomy" id="1120923"/>
    <lineage>
        <taxon>Bacteria</taxon>
        <taxon>Pseudomonadati</taxon>
        <taxon>Pseudomonadota</taxon>
        <taxon>Alphaproteobacteria</taxon>
        <taxon>Acetobacterales</taxon>
        <taxon>Acidocellaceae</taxon>
        <taxon>Acidocella</taxon>
    </lineage>
</organism>
<proteinExistence type="predicted"/>
<keyword evidence="3" id="KW-1185">Reference proteome</keyword>
<evidence type="ECO:0000256" key="1">
    <source>
        <dbReference type="SAM" id="MobiDB-lite"/>
    </source>
</evidence>